<proteinExistence type="predicted"/>
<evidence type="ECO:0000313" key="6">
    <source>
        <dbReference type="Proteomes" id="UP000431901"/>
    </source>
</evidence>
<name>A0A6I4W7U3_9ACTN</name>
<keyword evidence="3 5" id="KW-0067">ATP-binding</keyword>
<gene>
    <name evidence="5" type="ORF">GQ466_01905</name>
</gene>
<evidence type="ECO:0000256" key="1">
    <source>
        <dbReference type="ARBA" id="ARBA00022448"/>
    </source>
</evidence>
<dbReference type="RefSeq" id="WP_161101023.1">
    <property type="nucleotide sequence ID" value="NZ_JBHLYI010000002.1"/>
</dbReference>
<dbReference type="Proteomes" id="UP000431901">
    <property type="component" value="Unassembled WGS sequence"/>
</dbReference>
<dbReference type="AlphaFoldDB" id="A0A6I4W7U3"/>
<dbReference type="InterPro" id="IPR003593">
    <property type="entry name" value="AAA+_ATPase"/>
</dbReference>
<dbReference type="GO" id="GO:0016887">
    <property type="term" value="F:ATP hydrolysis activity"/>
    <property type="evidence" value="ECO:0007669"/>
    <property type="project" value="InterPro"/>
</dbReference>
<dbReference type="PANTHER" id="PTHR24220">
    <property type="entry name" value="IMPORT ATP-BINDING PROTEIN"/>
    <property type="match status" value="1"/>
</dbReference>
<dbReference type="InterPro" id="IPR017911">
    <property type="entry name" value="MacB-like_ATP-bd"/>
</dbReference>
<dbReference type="OrthoDB" id="3266715at2"/>
<keyword evidence="1" id="KW-0813">Transport</keyword>
<dbReference type="InterPro" id="IPR027417">
    <property type="entry name" value="P-loop_NTPase"/>
</dbReference>
<dbReference type="GO" id="GO:0005886">
    <property type="term" value="C:plasma membrane"/>
    <property type="evidence" value="ECO:0007669"/>
    <property type="project" value="TreeGrafter"/>
</dbReference>
<dbReference type="GO" id="GO:0005524">
    <property type="term" value="F:ATP binding"/>
    <property type="evidence" value="ECO:0007669"/>
    <property type="project" value="UniProtKB-KW"/>
</dbReference>
<keyword evidence="2" id="KW-0547">Nucleotide-binding</keyword>
<dbReference type="Pfam" id="PF00005">
    <property type="entry name" value="ABC_tran"/>
    <property type="match status" value="1"/>
</dbReference>
<feature type="domain" description="ABC transporter" evidence="4">
    <location>
        <begin position="10"/>
        <end position="227"/>
    </location>
</feature>
<organism evidence="5 6">
    <name type="scientific">Actinomadura rayongensis</name>
    <dbReference type="NCBI Taxonomy" id="1429076"/>
    <lineage>
        <taxon>Bacteria</taxon>
        <taxon>Bacillati</taxon>
        <taxon>Actinomycetota</taxon>
        <taxon>Actinomycetes</taxon>
        <taxon>Streptosporangiales</taxon>
        <taxon>Thermomonosporaceae</taxon>
        <taxon>Actinomadura</taxon>
    </lineage>
</organism>
<accession>A0A6I4W7U3</accession>
<dbReference type="InterPro" id="IPR003439">
    <property type="entry name" value="ABC_transporter-like_ATP-bd"/>
</dbReference>
<sequence>MDDIVRRPLLEVAGLCYGVGGRPILRDLGLGLAAGESIAVTGPSGCGKTTLLMALLGLVTPDSGTVTIAGTDITRLSARDLAAHRRAHLGVVFQFGELLPELSPVENVALPALLGGTRAGRAYREAARLLADLGVPAAETPTGALSGGERQRTAVARALITRPGLLLADEPTGALDGDARDVVADLLFALPERHGCALLVVTHDEAVAARADRRLRLDQGRLAGAAA</sequence>
<evidence type="ECO:0000313" key="5">
    <source>
        <dbReference type="EMBL" id="MXQ62782.1"/>
    </source>
</evidence>
<evidence type="ECO:0000259" key="4">
    <source>
        <dbReference type="PROSITE" id="PS50893"/>
    </source>
</evidence>
<dbReference type="InterPro" id="IPR015854">
    <property type="entry name" value="ABC_transpr_LolD-like"/>
</dbReference>
<evidence type="ECO:0000256" key="3">
    <source>
        <dbReference type="ARBA" id="ARBA00022840"/>
    </source>
</evidence>
<dbReference type="SUPFAM" id="SSF52540">
    <property type="entry name" value="P-loop containing nucleoside triphosphate hydrolases"/>
    <property type="match status" value="1"/>
</dbReference>
<dbReference type="GO" id="GO:0022857">
    <property type="term" value="F:transmembrane transporter activity"/>
    <property type="evidence" value="ECO:0007669"/>
    <property type="project" value="TreeGrafter"/>
</dbReference>
<dbReference type="Gene3D" id="3.40.50.300">
    <property type="entry name" value="P-loop containing nucleotide triphosphate hydrolases"/>
    <property type="match status" value="1"/>
</dbReference>
<protein>
    <submittedName>
        <fullName evidence="5">ATP-binding cassette domain-containing protein</fullName>
    </submittedName>
</protein>
<comment type="caution">
    <text evidence="5">The sequence shown here is derived from an EMBL/GenBank/DDBJ whole genome shotgun (WGS) entry which is preliminary data.</text>
</comment>
<dbReference type="CDD" id="cd03255">
    <property type="entry name" value="ABC_MJ0796_LolCDE_FtsE"/>
    <property type="match status" value="1"/>
</dbReference>
<dbReference type="PROSITE" id="PS50893">
    <property type="entry name" value="ABC_TRANSPORTER_2"/>
    <property type="match status" value="1"/>
</dbReference>
<keyword evidence="6" id="KW-1185">Reference proteome</keyword>
<dbReference type="SMART" id="SM00382">
    <property type="entry name" value="AAA"/>
    <property type="match status" value="1"/>
</dbReference>
<evidence type="ECO:0000256" key="2">
    <source>
        <dbReference type="ARBA" id="ARBA00022741"/>
    </source>
</evidence>
<reference evidence="5 6" key="1">
    <citation type="submission" date="2019-12" db="EMBL/GenBank/DDBJ databases">
        <title>Nocardia macrotermitis sp. nov. and Nocardia aurantia sp. nov., isolated from the gut of the fungus growing-termite Macrotermes natalensis.</title>
        <authorList>
            <person name="Christine B."/>
            <person name="Rene B."/>
        </authorList>
    </citation>
    <scope>NUCLEOTIDE SEQUENCE [LARGE SCALE GENOMIC DNA]</scope>
    <source>
        <strain evidence="5 6">DSM 102126</strain>
    </source>
</reference>
<dbReference type="EMBL" id="WUTW01000001">
    <property type="protein sequence ID" value="MXQ62782.1"/>
    <property type="molecule type" value="Genomic_DNA"/>
</dbReference>